<sequence length="132" mass="14390">MKFVGLAAMDRKLLAIRDAVSPASRERSLMAGAVIIQAEAQRLVPVLTGNLRESIIISFDAGLNFAAVKQSRFFSAIYVGPSKDQGFYGHMVELGTSHSPAHPFMRPALDNTREEVRRAMGSSLWADVKKAA</sequence>
<proteinExistence type="predicted"/>
<dbReference type="NCBIfam" id="TIGR01725">
    <property type="entry name" value="phge_HK97_gp10"/>
    <property type="match status" value="1"/>
</dbReference>
<evidence type="ECO:0008006" key="3">
    <source>
        <dbReference type="Google" id="ProtNLM"/>
    </source>
</evidence>
<accession>A0A0J7XUI4</accession>
<reference evidence="1 2" key="1">
    <citation type="journal article" date="2015" name="G3 (Bethesda)">
        <title>Insights into Ongoing Evolution of the Hexachlorocyclohexane Catabolic Pathway from Comparative Genomics of Ten Sphingomonadaceae Strains.</title>
        <authorList>
            <person name="Pearce S.L."/>
            <person name="Oakeshott J.G."/>
            <person name="Pandey G."/>
        </authorList>
    </citation>
    <scope>NUCLEOTIDE SEQUENCE [LARGE SCALE GENOMIC DNA]</scope>
    <source>
        <strain evidence="1 2">LL01</strain>
    </source>
</reference>
<name>A0A0J7XUI4_9SPHN</name>
<evidence type="ECO:0000313" key="2">
    <source>
        <dbReference type="Proteomes" id="UP000052232"/>
    </source>
</evidence>
<dbReference type="RefSeq" id="WP_066606055.1">
    <property type="nucleotide sequence ID" value="NZ_KQ130435.1"/>
</dbReference>
<organism evidence="1 2">
    <name type="scientific">Sphingobium cupriresistens LL01</name>
    <dbReference type="NCBI Taxonomy" id="1420583"/>
    <lineage>
        <taxon>Bacteria</taxon>
        <taxon>Pseudomonadati</taxon>
        <taxon>Pseudomonadota</taxon>
        <taxon>Alphaproteobacteria</taxon>
        <taxon>Sphingomonadales</taxon>
        <taxon>Sphingomonadaceae</taxon>
        <taxon>Sphingobium</taxon>
    </lineage>
</organism>
<dbReference type="Proteomes" id="UP000052232">
    <property type="component" value="Unassembled WGS sequence"/>
</dbReference>
<gene>
    <name evidence="1" type="ORF">V473_15380</name>
</gene>
<dbReference type="STRING" id="1420583.V473_15380"/>
<dbReference type="InterPro" id="IPR010064">
    <property type="entry name" value="HK97-gp10_tail"/>
</dbReference>
<dbReference type="PATRIC" id="fig|1420583.3.peg.2873"/>
<evidence type="ECO:0000313" key="1">
    <source>
        <dbReference type="EMBL" id="KMS54718.1"/>
    </source>
</evidence>
<dbReference type="Pfam" id="PF04883">
    <property type="entry name" value="HK97-gp10_like"/>
    <property type="match status" value="1"/>
</dbReference>
<dbReference type="AlphaFoldDB" id="A0A0J7XUI4"/>
<keyword evidence="2" id="KW-1185">Reference proteome</keyword>
<comment type="caution">
    <text evidence="1">The sequence shown here is derived from an EMBL/GenBank/DDBJ whole genome shotgun (WGS) entry which is preliminary data.</text>
</comment>
<dbReference type="EMBL" id="JACT01000003">
    <property type="protein sequence ID" value="KMS54718.1"/>
    <property type="molecule type" value="Genomic_DNA"/>
</dbReference>
<protein>
    <recommendedName>
        <fullName evidence="3">HK97 gp10 family phage protein</fullName>
    </recommendedName>
</protein>